<organism evidence="1 2">
    <name type="scientific">Tetracentron sinense</name>
    <name type="common">Spur-leaf</name>
    <dbReference type="NCBI Taxonomy" id="13715"/>
    <lineage>
        <taxon>Eukaryota</taxon>
        <taxon>Viridiplantae</taxon>
        <taxon>Streptophyta</taxon>
        <taxon>Embryophyta</taxon>
        <taxon>Tracheophyta</taxon>
        <taxon>Spermatophyta</taxon>
        <taxon>Magnoliopsida</taxon>
        <taxon>Trochodendrales</taxon>
        <taxon>Trochodendraceae</taxon>
        <taxon>Tetracentron</taxon>
    </lineage>
</organism>
<comment type="caution">
    <text evidence="1">The sequence shown here is derived from an EMBL/GenBank/DDBJ whole genome shotgun (WGS) entry which is preliminary data.</text>
</comment>
<dbReference type="PANTHER" id="PTHR47150">
    <property type="entry name" value="OS12G0169200 PROTEIN"/>
    <property type="match status" value="1"/>
</dbReference>
<evidence type="ECO:0000313" key="1">
    <source>
        <dbReference type="EMBL" id="KAF8388421.1"/>
    </source>
</evidence>
<protein>
    <submittedName>
        <fullName evidence="1">Uncharacterized protein</fullName>
    </submittedName>
</protein>
<dbReference type="AlphaFoldDB" id="A0A834YJV9"/>
<proteinExistence type="predicted"/>
<evidence type="ECO:0000313" key="2">
    <source>
        <dbReference type="Proteomes" id="UP000655225"/>
    </source>
</evidence>
<dbReference type="OrthoDB" id="2507073at2759"/>
<dbReference type="EMBL" id="JABCRI010000020">
    <property type="protein sequence ID" value="KAF8388421.1"/>
    <property type="molecule type" value="Genomic_DNA"/>
</dbReference>
<reference evidence="1 2" key="1">
    <citation type="submission" date="2020-04" db="EMBL/GenBank/DDBJ databases">
        <title>Plant Genome Project.</title>
        <authorList>
            <person name="Zhang R.-G."/>
        </authorList>
    </citation>
    <scope>NUCLEOTIDE SEQUENCE [LARGE SCALE GENOMIC DNA]</scope>
    <source>
        <strain evidence="1">YNK0</strain>
        <tissue evidence="1">Leaf</tissue>
    </source>
</reference>
<dbReference type="Proteomes" id="UP000655225">
    <property type="component" value="Unassembled WGS sequence"/>
</dbReference>
<accession>A0A834YJV9</accession>
<sequence>MRQSLFLCIVDIVKDHDNSFMQKKDNIGRLGLSTLQKVTVVFRILANGASTDSTDEYGGIGESTAILCMKKFYWAIVEDECNDYGNVVDSNPTPIPNVDVVDGEIERFQ</sequence>
<keyword evidence="2" id="KW-1185">Reference proteome</keyword>
<gene>
    <name evidence="1" type="ORF">HHK36_027091</name>
</gene>
<dbReference type="PANTHER" id="PTHR47150:SF7">
    <property type="entry name" value="NUCLEASE"/>
    <property type="match status" value="1"/>
</dbReference>
<name>A0A834YJV9_TETSI</name>